<protein>
    <submittedName>
        <fullName evidence="1">Uncharacterized protein</fullName>
    </submittedName>
</protein>
<dbReference type="Proteomes" id="UP001152622">
    <property type="component" value="Chromosome 9"/>
</dbReference>
<dbReference type="AlphaFoldDB" id="A0A9Q1IS90"/>
<sequence>LIGVAKPTADCNFTSHRLELGVWKGCGRAKQQSRTDAVTQPCVKDVVFRYNSTQILSPCCTASLLASEVTSL</sequence>
<reference evidence="1" key="1">
    <citation type="journal article" date="2023" name="Science">
        <title>Genome structures resolve the early diversification of teleost fishes.</title>
        <authorList>
            <person name="Parey E."/>
            <person name="Louis A."/>
            <person name="Montfort J."/>
            <person name="Bouchez O."/>
            <person name="Roques C."/>
            <person name="Iampietro C."/>
            <person name="Lluch J."/>
            <person name="Castinel A."/>
            <person name="Donnadieu C."/>
            <person name="Desvignes T."/>
            <person name="Floi Bucao C."/>
            <person name="Jouanno E."/>
            <person name="Wen M."/>
            <person name="Mejri S."/>
            <person name="Dirks R."/>
            <person name="Jansen H."/>
            <person name="Henkel C."/>
            <person name="Chen W.J."/>
            <person name="Zahm M."/>
            <person name="Cabau C."/>
            <person name="Klopp C."/>
            <person name="Thompson A.W."/>
            <person name="Robinson-Rechavi M."/>
            <person name="Braasch I."/>
            <person name="Lecointre G."/>
            <person name="Bobe J."/>
            <person name="Postlethwait J.H."/>
            <person name="Berthelot C."/>
            <person name="Roest Crollius H."/>
            <person name="Guiguen Y."/>
        </authorList>
    </citation>
    <scope>NUCLEOTIDE SEQUENCE</scope>
    <source>
        <strain evidence="1">WJC10195</strain>
    </source>
</reference>
<keyword evidence="2" id="KW-1185">Reference proteome</keyword>
<dbReference type="EMBL" id="JAINUF010000009">
    <property type="protein sequence ID" value="KAJ8350332.1"/>
    <property type="molecule type" value="Genomic_DNA"/>
</dbReference>
<gene>
    <name evidence="1" type="ORF">SKAU_G00254620</name>
</gene>
<organism evidence="1 2">
    <name type="scientific">Synaphobranchus kaupii</name>
    <name type="common">Kaup's arrowtooth eel</name>
    <dbReference type="NCBI Taxonomy" id="118154"/>
    <lineage>
        <taxon>Eukaryota</taxon>
        <taxon>Metazoa</taxon>
        <taxon>Chordata</taxon>
        <taxon>Craniata</taxon>
        <taxon>Vertebrata</taxon>
        <taxon>Euteleostomi</taxon>
        <taxon>Actinopterygii</taxon>
        <taxon>Neopterygii</taxon>
        <taxon>Teleostei</taxon>
        <taxon>Anguilliformes</taxon>
        <taxon>Synaphobranchidae</taxon>
        <taxon>Synaphobranchus</taxon>
    </lineage>
</organism>
<accession>A0A9Q1IS90</accession>
<feature type="non-terminal residue" evidence="1">
    <location>
        <position position="1"/>
    </location>
</feature>
<evidence type="ECO:0000313" key="2">
    <source>
        <dbReference type="Proteomes" id="UP001152622"/>
    </source>
</evidence>
<proteinExistence type="predicted"/>
<comment type="caution">
    <text evidence="1">The sequence shown here is derived from an EMBL/GenBank/DDBJ whole genome shotgun (WGS) entry which is preliminary data.</text>
</comment>
<name>A0A9Q1IS90_SYNKA</name>
<evidence type="ECO:0000313" key="1">
    <source>
        <dbReference type="EMBL" id="KAJ8350332.1"/>
    </source>
</evidence>